<dbReference type="EMBL" id="CP053840">
    <property type="protein sequence ID" value="QKF66156.1"/>
    <property type="molecule type" value="Genomic_DNA"/>
</dbReference>
<sequence length="171" mass="19527">MSNNHLLDKNLNAQIVANIFSSLVSGEKWDMLIEMFSLNILNINSRDYRGRNALYWAIQKNRIDTIKKLLELNISTEVSPNLSAINFAVYQDNIKVIKCLKNCGININESDDINSTPLIYAILYDKPNSAKYLIENGANIEHEDFLGNSAIKLAKNLKIDFLIEKFKEFNV</sequence>
<feature type="repeat" description="ANK" evidence="3">
    <location>
        <begin position="113"/>
        <end position="145"/>
    </location>
</feature>
<dbReference type="Proteomes" id="UP000503482">
    <property type="component" value="Chromosome"/>
</dbReference>
<dbReference type="Gene3D" id="1.25.40.20">
    <property type="entry name" value="Ankyrin repeat-containing domain"/>
    <property type="match status" value="1"/>
</dbReference>
<evidence type="ECO:0000256" key="2">
    <source>
        <dbReference type="ARBA" id="ARBA00023043"/>
    </source>
</evidence>
<dbReference type="KEGG" id="avp:AVENP_0582"/>
<gene>
    <name evidence="4" type="ORF">AVENP_0582</name>
</gene>
<evidence type="ECO:0000313" key="5">
    <source>
        <dbReference type="Proteomes" id="UP000503482"/>
    </source>
</evidence>
<protein>
    <submittedName>
        <fullName evidence="4">Ankyrin domain-containing protein</fullName>
    </submittedName>
</protein>
<dbReference type="InterPro" id="IPR002110">
    <property type="entry name" value="Ankyrin_rpt"/>
</dbReference>
<dbReference type="PANTHER" id="PTHR24198">
    <property type="entry name" value="ANKYRIN REPEAT AND PROTEIN KINASE DOMAIN-CONTAINING PROTEIN"/>
    <property type="match status" value="1"/>
</dbReference>
<dbReference type="SUPFAM" id="SSF48403">
    <property type="entry name" value="Ankyrin repeat"/>
    <property type="match status" value="1"/>
</dbReference>
<dbReference type="PROSITE" id="PS50088">
    <property type="entry name" value="ANK_REPEAT"/>
    <property type="match status" value="1"/>
</dbReference>
<dbReference type="RefSeq" id="WP_128357692.1">
    <property type="nucleotide sequence ID" value="NZ_CP053840.1"/>
</dbReference>
<dbReference type="Pfam" id="PF12796">
    <property type="entry name" value="Ank_2"/>
    <property type="match status" value="1"/>
</dbReference>
<keyword evidence="1" id="KW-0677">Repeat</keyword>
<evidence type="ECO:0000256" key="1">
    <source>
        <dbReference type="ARBA" id="ARBA00022737"/>
    </source>
</evidence>
<proteinExistence type="predicted"/>
<dbReference type="InterPro" id="IPR036770">
    <property type="entry name" value="Ankyrin_rpt-contain_sf"/>
</dbReference>
<organism evidence="4 5">
    <name type="scientific">Arcobacter venerupis</name>
    <dbReference type="NCBI Taxonomy" id="1054033"/>
    <lineage>
        <taxon>Bacteria</taxon>
        <taxon>Pseudomonadati</taxon>
        <taxon>Campylobacterota</taxon>
        <taxon>Epsilonproteobacteria</taxon>
        <taxon>Campylobacterales</taxon>
        <taxon>Arcobacteraceae</taxon>
        <taxon>Arcobacter</taxon>
    </lineage>
</organism>
<name>A0AAE7B7S1_9BACT</name>
<evidence type="ECO:0000256" key="3">
    <source>
        <dbReference type="PROSITE-ProRule" id="PRU00023"/>
    </source>
</evidence>
<accession>A0AAE7B7S1</accession>
<evidence type="ECO:0000313" key="4">
    <source>
        <dbReference type="EMBL" id="QKF66156.1"/>
    </source>
</evidence>
<dbReference type="PANTHER" id="PTHR24198:SF165">
    <property type="entry name" value="ANKYRIN REPEAT-CONTAINING PROTEIN-RELATED"/>
    <property type="match status" value="1"/>
</dbReference>
<keyword evidence="2 3" id="KW-0040">ANK repeat</keyword>
<reference evidence="4 5" key="1">
    <citation type="submission" date="2020-05" db="EMBL/GenBank/DDBJ databases">
        <title>Complete genome sequencing of Campylobacter and Arcobacter type strains.</title>
        <authorList>
            <person name="Miller W.G."/>
            <person name="Yee E."/>
        </authorList>
    </citation>
    <scope>NUCLEOTIDE SEQUENCE [LARGE SCALE GENOMIC DNA]</scope>
    <source>
        <strain evidence="4 5">LMG 26156</strain>
    </source>
</reference>
<keyword evidence="5" id="KW-1185">Reference proteome</keyword>
<dbReference type="SMART" id="SM00248">
    <property type="entry name" value="ANK"/>
    <property type="match status" value="3"/>
</dbReference>
<dbReference type="AlphaFoldDB" id="A0AAE7B7S1"/>